<dbReference type="Gene3D" id="1.10.286.20">
    <property type="match status" value="1"/>
</dbReference>
<dbReference type="EMBL" id="PCRF01000022">
    <property type="protein sequence ID" value="PIP16726.1"/>
    <property type="molecule type" value="Genomic_DNA"/>
</dbReference>
<name>A0A2G9YBW4_9BACT</name>
<evidence type="ECO:0000259" key="3">
    <source>
        <dbReference type="Pfam" id="PF00889"/>
    </source>
</evidence>
<dbReference type="InterPro" id="IPR018101">
    <property type="entry name" value="Transl_elong_Ts_CS"/>
</dbReference>
<dbReference type="InterPro" id="IPR014039">
    <property type="entry name" value="Transl_elong_EFTs/EF1B_dimer"/>
</dbReference>
<evidence type="ECO:0000313" key="4">
    <source>
        <dbReference type="EMBL" id="PIP16726.1"/>
    </source>
</evidence>
<evidence type="ECO:0000313" key="5">
    <source>
        <dbReference type="Proteomes" id="UP000230392"/>
    </source>
</evidence>
<dbReference type="PANTHER" id="PTHR11741:SF0">
    <property type="entry name" value="ELONGATION FACTOR TS, MITOCHONDRIAL"/>
    <property type="match status" value="1"/>
</dbReference>
<evidence type="ECO:0000256" key="2">
    <source>
        <dbReference type="ARBA" id="ARBA00022917"/>
    </source>
</evidence>
<dbReference type="Proteomes" id="UP000230392">
    <property type="component" value="Unassembled WGS sequence"/>
</dbReference>
<dbReference type="AlphaFoldDB" id="A0A2G9YBW4"/>
<keyword evidence="2" id="KW-0648">Protein biosynthesis</keyword>
<dbReference type="GO" id="GO:0003746">
    <property type="term" value="F:translation elongation factor activity"/>
    <property type="evidence" value="ECO:0007669"/>
    <property type="project" value="UniProtKB-KW"/>
</dbReference>
<comment type="caution">
    <text evidence="4">The sequence shown here is derived from an EMBL/GenBank/DDBJ whole genome shotgun (WGS) entry which is preliminary data.</text>
</comment>
<dbReference type="PROSITE" id="PS01127">
    <property type="entry name" value="EF_TS_2"/>
    <property type="match status" value="1"/>
</dbReference>
<accession>A0A2G9YBW4</accession>
<organism evidence="4 5">
    <name type="scientific">bacterium (Candidatus Ratteibacteria) CG23_combo_of_CG06-09_8_20_14_all_48_7</name>
    <dbReference type="NCBI Taxonomy" id="2014292"/>
    <lineage>
        <taxon>Bacteria</taxon>
        <taxon>Candidatus Ratteibacteria</taxon>
    </lineage>
</organism>
<dbReference type="Pfam" id="PF00889">
    <property type="entry name" value="EF_TS"/>
    <property type="match status" value="1"/>
</dbReference>
<dbReference type="SUPFAM" id="SSF54713">
    <property type="entry name" value="Elongation factor Ts (EF-Ts), dimerisation domain"/>
    <property type="match status" value="1"/>
</dbReference>
<dbReference type="InterPro" id="IPR036402">
    <property type="entry name" value="EF-Ts_dimer_sf"/>
</dbReference>
<sequence>EEAGGSLEKAREILKRRGAEIVAKKSIRVAKEGIIASYVHTGGKIGVLVEINCETDFVARNELFQDFAKNICLQVVAAKPLCVKKEEIPQSVISERKKWWEEETKDKPLEEREKILTEKLTEFSKEHVLLNQPFIKEPEKTISDYLNETIARIGENIAIRRFVCFELGA</sequence>
<gene>
    <name evidence="4" type="primary">tsf</name>
    <name evidence="4" type="ORF">COX46_00455</name>
</gene>
<protein>
    <submittedName>
        <fullName evidence="4">Elongation factor Ts</fullName>
    </submittedName>
</protein>
<evidence type="ECO:0000256" key="1">
    <source>
        <dbReference type="ARBA" id="ARBA00022768"/>
    </source>
</evidence>
<feature type="non-terminal residue" evidence="4">
    <location>
        <position position="1"/>
    </location>
</feature>
<dbReference type="HAMAP" id="MF_00050">
    <property type="entry name" value="EF_Ts"/>
    <property type="match status" value="1"/>
</dbReference>
<reference evidence="4 5" key="1">
    <citation type="submission" date="2017-09" db="EMBL/GenBank/DDBJ databases">
        <title>Depth-based differentiation of microbial function through sediment-hosted aquifers and enrichment of novel symbionts in the deep terrestrial subsurface.</title>
        <authorList>
            <person name="Probst A.J."/>
            <person name="Ladd B."/>
            <person name="Jarett J.K."/>
            <person name="Geller-Mcgrath D.E."/>
            <person name="Sieber C.M."/>
            <person name="Emerson J.B."/>
            <person name="Anantharaman K."/>
            <person name="Thomas B.C."/>
            <person name="Malmstrom R."/>
            <person name="Stieglmeier M."/>
            <person name="Klingl A."/>
            <person name="Woyke T."/>
            <person name="Ryan C.M."/>
            <person name="Banfield J.F."/>
        </authorList>
    </citation>
    <scope>NUCLEOTIDE SEQUENCE [LARGE SCALE GENOMIC DNA]</scope>
    <source>
        <strain evidence="4">CG23_combo_of_CG06-09_8_20_14_all_48_7</strain>
    </source>
</reference>
<dbReference type="PANTHER" id="PTHR11741">
    <property type="entry name" value="ELONGATION FACTOR TS"/>
    <property type="match status" value="1"/>
</dbReference>
<dbReference type="InterPro" id="IPR001816">
    <property type="entry name" value="Transl_elong_EFTs/EF1B"/>
</dbReference>
<keyword evidence="1 4" id="KW-0251">Elongation factor</keyword>
<dbReference type="Gene3D" id="3.30.479.20">
    <property type="entry name" value="Elongation factor Ts, dimerisation domain"/>
    <property type="match status" value="1"/>
</dbReference>
<proteinExistence type="inferred from homology"/>
<feature type="domain" description="Translation elongation factor EFTs/EF1B dimerisation" evidence="3">
    <location>
        <begin position="66"/>
        <end position="168"/>
    </location>
</feature>